<keyword evidence="6" id="KW-0648">Protein biosynthesis</keyword>
<dbReference type="PROSITE" id="PS00301">
    <property type="entry name" value="G_TR_1"/>
    <property type="match status" value="1"/>
</dbReference>
<dbReference type="RefSeq" id="XP_020429190.1">
    <property type="nucleotide sequence ID" value="XM_020580603.1"/>
</dbReference>
<dbReference type="InterPro" id="IPR031157">
    <property type="entry name" value="G_TR_CS"/>
</dbReference>
<evidence type="ECO:0000259" key="9">
    <source>
        <dbReference type="PROSITE" id="PS51722"/>
    </source>
</evidence>
<dbReference type="InterPro" id="IPR009001">
    <property type="entry name" value="Transl_elong_EF1A/Init_IF2_C"/>
</dbReference>
<dbReference type="NCBIfam" id="NF008969">
    <property type="entry name" value="PRK12317.1"/>
    <property type="match status" value="1"/>
</dbReference>
<dbReference type="InterPro" id="IPR004539">
    <property type="entry name" value="Transl_elong_EF1A_euk/arc"/>
</dbReference>
<dbReference type="AlphaFoldDB" id="D3BP51"/>
<dbReference type="InParanoid" id="D3BP51"/>
<dbReference type="Pfam" id="PF22594">
    <property type="entry name" value="GTP-eEF1A_C"/>
    <property type="match status" value="1"/>
</dbReference>
<dbReference type="Proteomes" id="UP000001396">
    <property type="component" value="Unassembled WGS sequence"/>
</dbReference>
<dbReference type="PANTHER" id="PTHR23115">
    <property type="entry name" value="TRANSLATION FACTOR"/>
    <property type="match status" value="1"/>
</dbReference>
<dbReference type="SUPFAM" id="SSF50447">
    <property type="entry name" value="Translation proteins"/>
    <property type="match status" value="1"/>
</dbReference>
<comment type="caution">
    <text evidence="10">The sequence shown here is derived from an EMBL/GenBank/DDBJ whole genome shotgun (WGS) entry which is preliminary data.</text>
</comment>
<dbReference type="GO" id="GO:0003746">
    <property type="term" value="F:translation elongation factor activity"/>
    <property type="evidence" value="ECO:0007669"/>
    <property type="project" value="UniProtKB-UniRule"/>
</dbReference>
<dbReference type="Gene3D" id="3.40.50.300">
    <property type="entry name" value="P-loop containing nucleotide triphosphate hydrolases"/>
    <property type="match status" value="1"/>
</dbReference>
<comment type="similarity">
    <text evidence="2 8">Belongs to the TRAFAC class translation factor GTPase superfamily. Classic translation factor GTPase family. EF-Tu/EF-1A subfamily.</text>
</comment>
<dbReference type="FunFam" id="2.40.30.10:FF:000005">
    <property type="entry name" value="Elongation factor 1-alpha"/>
    <property type="match status" value="1"/>
</dbReference>
<dbReference type="Gene3D" id="2.40.30.10">
    <property type="entry name" value="Translation factors"/>
    <property type="match status" value="2"/>
</dbReference>
<keyword evidence="11" id="KW-1185">Reference proteome</keyword>
<dbReference type="GO" id="GO:0005737">
    <property type="term" value="C:cytoplasm"/>
    <property type="evidence" value="ECO:0007669"/>
    <property type="project" value="UniProtKB-SubCell"/>
</dbReference>
<evidence type="ECO:0000256" key="4">
    <source>
        <dbReference type="ARBA" id="ARBA00022741"/>
    </source>
</evidence>
<evidence type="ECO:0000256" key="7">
    <source>
        <dbReference type="ARBA" id="ARBA00023134"/>
    </source>
</evidence>
<evidence type="ECO:0000313" key="11">
    <source>
        <dbReference type="Proteomes" id="UP000001396"/>
    </source>
</evidence>
<evidence type="ECO:0000313" key="10">
    <source>
        <dbReference type="EMBL" id="EFA77061.1"/>
    </source>
</evidence>
<gene>
    <name evidence="10" type="ORF">PPL_09814</name>
</gene>
<dbReference type="CDD" id="cd01883">
    <property type="entry name" value="EF1_alpha"/>
    <property type="match status" value="1"/>
</dbReference>
<dbReference type="PRINTS" id="PR00315">
    <property type="entry name" value="ELONGATNFCT"/>
</dbReference>
<dbReference type="GeneID" id="31365286"/>
<keyword evidence="5 8" id="KW-0251">Elongation factor</keyword>
<organism evidence="10 11">
    <name type="scientific">Heterostelium pallidum (strain ATCC 26659 / Pp 5 / PN500)</name>
    <name type="common">Cellular slime mold</name>
    <name type="synonym">Polysphondylium pallidum</name>
    <dbReference type="NCBI Taxonomy" id="670386"/>
    <lineage>
        <taxon>Eukaryota</taxon>
        <taxon>Amoebozoa</taxon>
        <taxon>Evosea</taxon>
        <taxon>Eumycetozoa</taxon>
        <taxon>Dictyostelia</taxon>
        <taxon>Acytosteliales</taxon>
        <taxon>Acytosteliaceae</taxon>
        <taxon>Heterostelium</taxon>
    </lineage>
</organism>
<dbReference type="NCBIfam" id="TIGR00483">
    <property type="entry name" value="EF-1_alpha"/>
    <property type="match status" value="1"/>
</dbReference>
<dbReference type="CDD" id="cd03705">
    <property type="entry name" value="EF1_alpha_III"/>
    <property type="match status" value="1"/>
</dbReference>
<dbReference type="InterPro" id="IPR050100">
    <property type="entry name" value="TRAFAC_GTPase_members"/>
</dbReference>
<evidence type="ECO:0000256" key="8">
    <source>
        <dbReference type="RuleBase" id="RU000325"/>
    </source>
</evidence>
<dbReference type="OMA" id="AIRDMGM"/>
<dbReference type="InterPro" id="IPR009000">
    <property type="entry name" value="Transl_B-barrel_sf"/>
</dbReference>
<reference evidence="10 11" key="1">
    <citation type="journal article" date="2011" name="Genome Res.">
        <title>Phylogeny-wide analysis of social amoeba genomes highlights ancient origins for complex intercellular communication.</title>
        <authorList>
            <person name="Heidel A.J."/>
            <person name="Lawal H.M."/>
            <person name="Felder M."/>
            <person name="Schilde C."/>
            <person name="Helps N.R."/>
            <person name="Tunggal B."/>
            <person name="Rivero F."/>
            <person name="John U."/>
            <person name="Schleicher M."/>
            <person name="Eichinger L."/>
            <person name="Platzer M."/>
            <person name="Noegel A.A."/>
            <person name="Schaap P."/>
            <person name="Gloeckner G."/>
        </authorList>
    </citation>
    <scope>NUCLEOTIDE SEQUENCE [LARGE SCALE GENOMIC DNA]</scope>
    <source>
        <strain evidence="11">ATCC 26659 / Pp 5 / PN500</strain>
    </source>
</reference>
<dbReference type="FunCoup" id="D3BP51">
    <property type="interactions" value="346"/>
</dbReference>
<keyword evidence="4 8" id="KW-0547">Nucleotide-binding</keyword>
<comment type="subcellular location">
    <subcellularLocation>
        <location evidence="1">Cytoplasm</location>
    </subcellularLocation>
</comment>
<dbReference type="PROSITE" id="PS51722">
    <property type="entry name" value="G_TR_2"/>
    <property type="match status" value="1"/>
</dbReference>
<name>D3BP51_HETP5</name>
<evidence type="ECO:0000256" key="1">
    <source>
        <dbReference type="ARBA" id="ARBA00004496"/>
    </source>
</evidence>
<dbReference type="FunFam" id="3.40.50.300:FF:000255">
    <property type="entry name" value="Elongation factor 1-alpha"/>
    <property type="match status" value="1"/>
</dbReference>
<dbReference type="GO" id="GO:0005525">
    <property type="term" value="F:GTP binding"/>
    <property type="evidence" value="ECO:0007669"/>
    <property type="project" value="UniProtKB-UniRule"/>
</dbReference>
<dbReference type="SUPFAM" id="SSF50465">
    <property type="entry name" value="EF-Tu/eEF-1alpha/eIF2-gamma C-terminal domain"/>
    <property type="match status" value="1"/>
</dbReference>
<dbReference type="GO" id="GO:0003924">
    <property type="term" value="F:GTPase activity"/>
    <property type="evidence" value="ECO:0007669"/>
    <property type="project" value="UniProtKB-UniRule"/>
</dbReference>
<dbReference type="InterPro" id="IPR054696">
    <property type="entry name" value="GTP-eEF1A_C"/>
</dbReference>
<keyword evidence="7 8" id="KW-0342">GTP-binding</keyword>
<dbReference type="EMBL" id="ADBJ01000044">
    <property type="protein sequence ID" value="EFA77061.1"/>
    <property type="molecule type" value="Genomic_DNA"/>
</dbReference>
<dbReference type="InterPro" id="IPR004161">
    <property type="entry name" value="EFTu-like_2"/>
</dbReference>
<evidence type="ECO:0000256" key="5">
    <source>
        <dbReference type="ARBA" id="ARBA00022768"/>
    </source>
</evidence>
<dbReference type="InterPro" id="IPR027417">
    <property type="entry name" value="P-loop_NTPase"/>
</dbReference>
<sequence>MGKEKPCINIVVIGHVDAGKSTLSGHLIYKCGGIDKRTMELYEQQSAQMGKGTFKFAWVMDNLKSERERGITIDCSLMRFDIDKYDVTIIDAPGHKDFIKNMITGSSQADCAVLVVSSVKGEFEAGIDKKGSTREHALLAYTLGVRQLIVAVNKMDDEKTTNYSEARFNEIVKETSSFIKKIGYNPEKVPFIPLSAWNGDNMLEKSTKMPWYNGPTLYEALNSIVEPKRPVDKPLRLPIQDVYKIGGIGTVAVGRVETGVMKAGQPVVIAPVNKVLEVKSIERHHVQVDQAIPGFNVGFNLKIGHRDICRGMVVGDTVDPPAECERFVAQIIVVNHPGQIHVGYTPVVDCHTSHIACRLVNIIDKVDRRSGAVIPKDENEPLFLKTGDSAMCEFQPTKPMVVEPFSEYSPLGRFAIRDGGSNVGVGVIKSVTKKQAVVAKKK</sequence>
<keyword evidence="3" id="KW-0963">Cytoplasm</keyword>
<dbReference type="SUPFAM" id="SSF52540">
    <property type="entry name" value="P-loop containing nucleoside triphosphate hydrolases"/>
    <property type="match status" value="1"/>
</dbReference>
<evidence type="ECO:0000256" key="2">
    <source>
        <dbReference type="ARBA" id="ARBA00007249"/>
    </source>
</evidence>
<evidence type="ECO:0000256" key="3">
    <source>
        <dbReference type="ARBA" id="ARBA00022490"/>
    </source>
</evidence>
<comment type="function">
    <text evidence="8">This protein promotes the GTP-dependent binding of aminoacyl-tRNA to the A-site of ribosomes during protein biosynthesis.</text>
</comment>
<dbReference type="InterPro" id="IPR000795">
    <property type="entry name" value="T_Tr_GTP-bd_dom"/>
</dbReference>
<dbReference type="Pfam" id="PF03144">
    <property type="entry name" value="GTP_EFTU_D2"/>
    <property type="match status" value="1"/>
</dbReference>
<protein>
    <recommendedName>
        <fullName evidence="8">Elongation factor 1-alpha</fullName>
    </recommendedName>
</protein>
<feature type="domain" description="Tr-type G" evidence="9">
    <location>
        <begin position="5"/>
        <end position="231"/>
    </location>
</feature>
<dbReference type="STRING" id="670386.D3BP51"/>
<proteinExistence type="inferred from homology"/>
<evidence type="ECO:0000256" key="6">
    <source>
        <dbReference type="ARBA" id="ARBA00022917"/>
    </source>
</evidence>
<dbReference type="Pfam" id="PF00009">
    <property type="entry name" value="GTP_EFTU"/>
    <property type="match status" value="1"/>
</dbReference>
<accession>D3BP51</accession>
<dbReference type="CDD" id="cd03693">
    <property type="entry name" value="EF1_alpha_II"/>
    <property type="match status" value="1"/>
</dbReference>